<keyword evidence="3" id="KW-1185">Reference proteome</keyword>
<feature type="region of interest" description="Disordered" evidence="1">
    <location>
        <begin position="41"/>
        <end position="75"/>
    </location>
</feature>
<evidence type="ECO:0000313" key="2">
    <source>
        <dbReference type="EMBL" id="CAD2217505.1"/>
    </source>
</evidence>
<feature type="compositionally biased region" description="Acidic residues" evidence="1">
    <location>
        <begin position="48"/>
        <end position="75"/>
    </location>
</feature>
<gene>
    <name evidence="2" type="ORF">ADEAN_000498300</name>
</gene>
<organism evidence="2 3">
    <name type="scientific">Angomonas deanei</name>
    <dbReference type="NCBI Taxonomy" id="59799"/>
    <lineage>
        <taxon>Eukaryota</taxon>
        <taxon>Discoba</taxon>
        <taxon>Euglenozoa</taxon>
        <taxon>Kinetoplastea</taxon>
        <taxon>Metakinetoplastina</taxon>
        <taxon>Trypanosomatida</taxon>
        <taxon>Trypanosomatidae</taxon>
        <taxon>Strigomonadinae</taxon>
        <taxon>Angomonas</taxon>
    </lineage>
</organism>
<sequence>MTPNESGKSTEALINALSTLMKDLLVFLPHQVVEMYPDAIAPPQYSLGDDEEEEEAETTSEESEEGSDEEEEAEA</sequence>
<dbReference type="Proteomes" id="UP000515908">
    <property type="component" value="Chromosome 09"/>
</dbReference>
<proteinExistence type="predicted"/>
<dbReference type="AlphaFoldDB" id="A0A7G2CDM4"/>
<dbReference type="EMBL" id="LR877153">
    <property type="protein sequence ID" value="CAD2217505.1"/>
    <property type="molecule type" value="Genomic_DNA"/>
</dbReference>
<protein>
    <submittedName>
        <fullName evidence="2">Uncharacterized protein</fullName>
    </submittedName>
</protein>
<evidence type="ECO:0000313" key="3">
    <source>
        <dbReference type="Proteomes" id="UP000515908"/>
    </source>
</evidence>
<accession>A0A7G2CDM4</accession>
<name>A0A7G2CDM4_9TRYP</name>
<reference evidence="2 3" key="1">
    <citation type="submission" date="2020-08" db="EMBL/GenBank/DDBJ databases">
        <authorList>
            <person name="Newling K."/>
            <person name="Davey J."/>
            <person name="Forrester S."/>
        </authorList>
    </citation>
    <scope>NUCLEOTIDE SEQUENCE [LARGE SCALE GENOMIC DNA]</scope>
    <source>
        <strain evidence="3">Crithidia deanei Carvalho (ATCC PRA-265)</strain>
    </source>
</reference>
<evidence type="ECO:0000256" key="1">
    <source>
        <dbReference type="SAM" id="MobiDB-lite"/>
    </source>
</evidence>
<dbReference type="VEuPathDB" id="TriTrypDB:ADEAN_000498300"/>